<name>A0AAP2D9P4_9BACT</name>
<keyword evidence="1" id="KW-0808">Transferase</keyword>
<proteinExistence type="predicted"/>
<keyword evidence="3" id="KW-1185">Reference proteome</keyword>
<protein>
    <submittedName>
        <fullName evidence="2">Methyltransferase domain-containing protein</fullName>
    </submittedName>
</protein>
<reference evidence="2 3" key="1">
    <citation type="submission" date="2021-05" db="EMBL/GenBank/DDBJ databases">
        <title>A Polyphasic approach of four new species of the genus Ohtaekwangia: Ohtaekwangia histidinii sp. nov., Ohtaekwangia cretensis sp. nov., Ohtaekwangia indiensis sp. nov., Ohtaekwangia reichenbachii sp. nov. from diverse environment.</title>
        <authorList>
            <person name="Octaviana S."/>
        </authorList>
    </citation>
    <scope>NUCLEOTIDE SEQUENCE [LARGE SCALE GENOMIC DNA]</scope>
    <source>
        <strain evidence="2 3">PWU37</strain>
    </source>
</reference>
<dbReference type="Pfam" id="PF13489">
    <property type="entry name" value="Methyltransf_23"/>
    <property type="match status" value="1"/>
</dbReference>
<dbReference type="Proteomes" id="UP001319180">
    <property type="component" value="Unassembled WGS sequence"/>
</dbReference>
<keyword evidence="2" id="KW-0489">Methyltransferase</keyword>
<comment type="caution">
    <text evidence="2">The sequence shown here is derived from an EMBL/GenBank/DDBJ whole genome shotgun (WGS) entry which is preliminary data.</text>
</comment>
<dbReference type="AlphaFoldDB" id="A0AAP2D9P4"/>
<dbReference type="Gene3D" id="3.40.50.150">
    <property type="entry name" value="Vaccinia Virus protein VP39"/>
    <property type="match status" value="1"/>
</dbReference>
<dbReference type="PANTHER" id="PTHR43861:SF3">
    <property type="entry name" value="PUTATIVE (AFU_ORTHOLOGUE AFUA_2G14390)-RELATED"/>
    <property type="match status" value="1"/>
</dbReference>
<dbReference type="SUPFAM" id="SSF53335">
    <property type="entry name" value="S-adenosyl-L-methionine-dependent methyltransferases"/>
    <property type="match status" value="1"/>
</dbReference>
<dbReference type="RefSeq" id="WP_254088438.1">
    <property type="nucleotide sequence ID" value="NZ_JAHESC010000002.1"/>
</dbReference>
<dbReference type="GO" id="GO:0032259">
    <property type="term" value="P:methylation"/>
    <property type="evidence" value="ECO:0007669"/>
    <property type="project" value="UniProtKB-KW"/>
</dbReference>
<dbReference type="PANTHER" id="PTHR43861">
    <property type="entry name" value="TRANS-ACONITATE 2-METHYLTRANSFERASE-RELATED"/>
    <property type="match status" value="1"/>
</dbReference>
<organism evidence="2 3">
    <name type="scientific">Dawidia soli</name>
    <dbReference type="NCBI Taxonomy" id="2782352"/>
    <lineage>
        <taxon>Bacteria</taxon>
        <taxon>Pseudomonadati</taxon>
        <taxon>Bacteroidota</taxon>
        <taxon>Cytophagia</taxon>
        <taxon>Cytophagales</taxon>
        <taxon>Chryseotaleaceae</taxon>
        <taxon>Dawidia</taxon>
    </lineage>
</organism>
<evidence type="ECO:0000313" key="3">
    <source>
        <dbReference type="Proteomes" id="UP001319180"/>
    </source>
</evidence>
<dbReference type="CDD" id="cd02440">
    <property type="entry name" value="AdoMet_MTases"/>
    <property type="match status" value="1"/>
</dbReference>
<evidence type="ECO:0000313" key="2">
    <source>
        <dbReference type="EMBL" id="MBT1685182.1"/>
    </source>
</evidence>
<accession>A0AAP2D9P4</accession>
<dbReference type="GO" id="GO:0008168">
    <property type="term" value="F:methyltransferase activity"/>
    <property type="evidence" value="ECO:0007669"/>
    <property type="project" value="UniProtKB-KW"/>
</dbReference>
<gene>
    <name evidence="2" type="ORF">KK078_01370</name>
</gene>
<dbReference type="EMBL" id="JAHESC010000002">
    <property type="protein sequence ID" value="MBT1685182.1"/>
    <property type="molecule type" value="Genomic_DNA"/>
</dbReference>
<sequence>MIDIKICPVCGGEDLQLLLTSKDNTVSQQVFELRQCQTCKLAITTPRPADEDLHQYYLSEDYISHSNKGKTLVDKVYLIARSFTLKWKLRIVQQGGTTPGKILDYGCGTGEFLSTCKAAGWTTVGVEPSPAAREQAKTLTASPVYESLQSATDANFTVITLWHVLEHVSNLDQTLSLLKSKLAENGTIFIAVPNHSSWDGQHYKEHWAGYDTPRHLWHFSRETMRTLITKNGMNVTGTIPMKLDSFYISLLSEKYKNSKSSVTGMLKATLNGLTSNVKASKSGDYSSLIYIVKK</sequence>
<evidence type="ECO:0000256" key="1">
    <source>
        <dbReference type="ARBA" id="ARBA00022679"/>
    </source>
</evidence>
<dbReference type="InterPro" id="IPR029063">
    <property type="entry name" value="SAM-dependent_MTases_sf"/>
</dbReference>